<keyword evidence="2" id="KW-0813">Transport</keyword>
<organism evidence="8 9">
    <name type="scientific">Roseicyclus elongatus DSM 19469</name>
    <dbReference type="NCBI Taxonomy" id="1294273"/>
    <lineage>
        <taxon>Bacteria</taxon>
        <taxon>Pseudomonadati</taxon>
        <taxon>Pseudomonadota</taxon>
        <taxon>Alphaproteobacteria</taxon>
        <taxon>Rhodobacterales</taxon>
        <taxon>Roseobacteraceae</taxon>
        <taxon>Roseicyclus</taxon>
    </lineage>
</organism>
<dbReference type="Pfam" id="PF01554">
    <property type="entry name" value="MatE"/>
    <property type="match status" value="2"/>
</dbReference>
<feature type="transmembrane region" description="Helical" evidence="7">
    <location>
        <begin position="415"/>
        <end position="436"/>
    </location>
</feature>
<dbReference type="PANTHER" id="PTHR43549:SF3">
    <property type="entry name" value="MULTIDRUG RESISTANCE PROTEIN YPNP-RELATED"/>
    <property type="match status" value="1"/>
</dbReference>
<dbReference type="AlphaFoldDB" id="W8RUZ8"/>
<name>W8RUZ8_9RHOB</name>
<gene>
    <name evidence="8" type="ORF">roselon_02785</name>
</gene>
<keyword evidence="5 7" id="KW-1133">Transmembrane helix</keyword>
<dbReference type="STRING" id="1294273.roselon_02785"/>
<feature type="transmembrane region" description="Helical" evidence="7">
    <location>
        <begin position="362"/>
        <end position="383"/>
    </location>
</feature>
<dbReference type="GO" id="GO:0015297">
    <property type="term" value="F:antiporter activity"/>
    <property type="evidence" value="ECO:0007669"/>
    <property type="project" value="InterPro"/>
</dbReference>
<protein>
    <submittedName>
        <fullName evidence="8">Multi antimicrobial extrusion protein</fullName>
    </submittedName>
</protein>
<dbReference type="PANTHER" id="PTHR43549">
    <property type="entry name" value="MULTIDRUG RESISTANCE PROTEIN YPNP-RELATED"/>
    <property type="match status" value="1"/>
</dbReference>
<reference evidence="8 9" key="1">
    <citation type="submission" date="2013-03" db="EMBL/GenBank/DDBJ databases">
        <authorList>
            <person name="Fiebig A."/>
            <person name="Goeker M."/>
            <person name="Klenk H.-P.P."/>
        </authorList>
    </citation>
    <scope>NUCLEOTIDE SEQUENCE [LARGE SCALE GENOMIC DNA]</scope>
    <source>
        <strain evidence="9">DSM 19469</strain>
    </source>
</reference>
<evidence type="ECO:0000256" key="3">
    <source>
        <dbReference type="ARBA" id="ARBA00022475"/>
    </source>
</evidence>
<feature type="transmembrane region" description="Helical" evidence="7">
    <location>
        <begin position="56"/>
        <end position="75"/>
    </location>
</feature>
<proteinExistence type="predicted"/>
<feature type="transmembrane region" description="Helical" evidence="7">
    <location>
        <begin position="138"/>
        <end position="159"/>
    </location>
</feature>
<dbReference type="InterPro" id="IPR002528">
    <property type="entry name" value="MATE_fam"/>
</dbReference>
<dbReference type="EMBL" id="CP004372">
    <property type="protein sequence ID" value="AHM05083.1"/>
    <property type="molecule type" value="Genomic_DNA"/>
</dbReference>
<keyword evidence="3" id="KW-1003">Cell membrane</keyword>
<dbReference type="RefSeq" id="WP_025312785.1">
    <property type="nucleotide sequence ID" value="NZ_CP004372.1"/>
</dbReference>
<dbReference type="KEGG" id="red:roselon_02785"/>
<dbReference type="InterPro" id="IPR048279">
    <property type="entry name" value="MdtK-like"/>
</dbReference>
<feature type="transmembrane region" description="Helical" evidence="7">
    <location>
        <begin position="21"/>
        <end position="44"/>
    </location>
</feature>
<feature type="transmembrane region" description="Helical" evidence="7">
    <location>
        <begin position="390"/>
        <end position="409"/>
    </location>
</feature>
<evidence type="ECO:0000256" key="5">
    <source>
        <dbReference type="ARBA" id="ARBA00022989"/>
    </source>
</evidence>
<keyword evidence="6 7" id="KW-0472">Membrane</keyword>
<evidence type="ECO:0000313" key="8">
    <source>
        <dbReference type="EMBL" id="AHM05083.1"/>
    </source>
</evidence>
<feature type="transmembrane region" description="Helical" evidence="7">
    <location>
        <begin position="322"/>
        <end position="342"/>
    </location>
</feature>
<keyword evidence="4 7" id="KW-0812">Transmembrane</keyword>
<feature type="transmembrane region" description="Helical" evidence="7">
    <location>
        <begin position="96"/>
        <end position="118"/>
    </location>
</feature>
<sequence length="468" mass="47744">MSDAAPDTLTRTPVARALLKISAPMSLGILGVLLIGLADAYFLARVGEAELAAIGFVYPVIVAVSAFSIGMSAGANTALSQAIGREAPRPHVARMTFYATGFGAALGCAIAALLALSAPWLFAALGARGAVLDAVLAYIPWWAASFPILVVTMILNAAFRAAGDGATPSAMMVLTAVLNIALTPLFVFGWGPIAAFGMAGAGIATLIARAIAGAVVLALAIRRGRLSAARCEGPSLRASIAEMTSVGLPAALSRAINPAGMALVTAAVATVGDQAVAGFGAAARVQSVTLVPFFALSAGLAPIVGQAWGAELPDRAREAVRIGTWFAVAYGLIAGLALWVFAMPLAQLMTDSGTAAEFTAQYLGIVGWSLAGYGLVIAANAALTARSRAAWALGLSLTRIGLFYVPLAWLGVSLFGYAGILAAAVIANAMGAWLALSATQVNDLTRARWRFLTAPAAAMQRLSRPRHG</sequence>
<evidence type="ECO:0000256" key="4">
    <source>
        <dbReference type="ARBA" id="ARBA00022692"/>
    </source>
</evidence>
<comment type="subcellular location">
    <subcellularLocation>
        <location evidence="1">Cell inner membrane</location>
        <topology evidence="1">Multi-pass membrane protein</topology>
    </subcellularLocation>
</comment>
<dbReference type="InterPro" id="IPR052031">
    <property type="entry name" value="Membrane_Transporter-Flippase"/>
</dbReference>
<dbReference type="GO" id="GO:0042910">
    <property type="term" value="F:xenobiotic transmembrane transporter activity"/>
    <property type="evidence" value="ECO:0007669"/>
    <property type="project" value="InterPro"/>
</dbReference>
<feature type="transmembrane region" description="Helical" evidence="7">
    <location>
        <begin position="171"/>
        <end position="190"/>
    </location>
</feature>
<dbReference type="OrthoDB" id="9806302at2"/>
<dbReference type="PIRSF" id="PIRSF006603">
    <property type="entry name" value="DinF"/>
    <property type="match status" value="1"/>
</dbReference>
<dbReference type="Proteomes" id="UP000019593">
    <property type="component" value="Chromosome"/>
</dbReference>
<evidence type="ECO:0000256" key="1">
    <source>
        <dbReference type="ARBA" id="ARBA00004429"/>
    </source>
</evidence>
<accession>W8RUZ8</accession>
<evidence type="ECO:0000256" key="7">
    <source>
        <dbReference type="SAM" id="Phobius"/>
    </source>
</evidence>
<dbReference type="GO" id="GO:0005886">
    <property type="term" value="C:plasma membrane"/>
    <property type="evidence" value="ECO:0007669"/>
    <property type="project" value="UniProtKB-SubCell"/>
</dbReference>
<dbReference type="eggNOG" id="COG0534">
    <property type="taxonomic scope" value="Bacteria"/>
</dbReference>
<dbReference type="HOGENOM" id="CLU_012893_0_1_5"/>
<evidence type="ECO:0000256" key="2">
    <source>
        <dbReference type="ARBA" id="ARBA00022448"/>
    </source>
</evidence>
<keyword evidence="9" id="KW-1185">Reference proteome</keyword>
<evidence type="ECO:0000313" key="9">
    <source>
        <dbReference type="Proteomes" id="UP000019593"/>
    </source>
</evidence>
<evidence type="ECO:0000256" key="6">
    <source>
        <dbReference type="ARBA" id="ARBA00023136"/>
    </source>
</evidence>
<feature type="transmembrane region" description="Helical" evidence="7">
    <location>
        <begin position="196"/>
        <end position="220"/>
    </location>
</feature>